<sequence length="121" mass="13293">MGMGLEIYDEKGRVIITTNNIIPRFLGTHVIPLSKTGSLYLPGLSEGGNVTARFFLRMRSRGSSGAQAVQLSNEFTSFSVSGSTFRYHVDYDTYRWEHGGSGGGQTNPGVDMQNRVTIWAI</sequence>
<evidence type="ECO:0008006" key="3">
    <source>
        <dbReference type="Google" id="ProtNLM"/>
    </source>
</evidence>
<evidence type="ECO:0000313" key="1">
    <source>
        <dbReference type="EMBL" id="PHM23012.1"/>
    </source>
</evidence>
<organism evidence="1 2">
    <name type="scientific">Xenorhabdus innexi</name>
    <dbReference type="NCBI Taxonomy" id="290109"/>
    <lineage>
        <taxon>Bacteria</taxon>
        <taxon>Pseudomonadati</taxon>
        <taxon>Pseudomonadota</taxon>
        <taxon>Gammaproteobacteria</taxon>
        <taxon>Enterobacterales</taxon>
        <taxon>Morganellaceae</taxon>
        <taxon>Xenorhabdus</taxon>
    </lineage>
</organism>
<name>A0A2G0MKK9_9GAMM</name>
<dbReference type="EMBL" id="NIBU01000170">
    <property type="protein sequence ID" value="PHM23012.1"/>
    <property type="molecule type" value="Genomic_DNA"/>
</dbReference>
<evidence type="ECO:0000313" key="2">
    <source>
        <dbReference type="Proteomes" id="UP000224871"/>
    </source>
</evidence>
<gene>
    <name evidence="1" type="ORF">Xinn_04130</name>
</gene>
<dbReference type="Proteomes" id="UP000224871">
    <property type="component" value="Unassembled WGS sequence"/>
</dbReference>
<accession>A0A2G0MKK9</accession>
<keyword evidence="2" id="KW-1185">Reference proteome</keyword>
<comment type="caution">
    <text evidence="1">The sequence shown here is derived from an EMBL/GenBank/DDBJ whole genome shotgun (WGS) entry which is preliminary data.</text>
</comment>
<reference evidence="1 2" key="1">
    <citation type="journal article" date="2017" name="Nat. Microbiol.">
        <title>Natural product diversity associated with the nematode symbionts Photorhabdus and Xenorhabdus.</title>
        <authorList>
            <person name="Tobias N.J."/>
            <person name="Wolff H."/>
            <person name="Djahanschiri B."/>
            <person name="Grundmann F."/>
            <person name="Kronenwerth M."/>
            <person name="Shi Y.M."/>
            <person name="Simonyi S."/>
            <person name="Grun P."/>
            <person name="Shapiro-Ilan D."/>
            <person name="Pidot S.J."/>
            <person name="Stinear T.P."/>
            <person name="Ebersberger I."/>
            <person name="Bode H.B."/>
        </authorList>
    </citation>
    <scope>NUCLEOTIDE SEQUENCE [LARGE SCALE GENOMIC DNA]</scope>
    <source>
        <strain evidence="1 2">DSM 16336</strain>
    </source>
</reference>
<protein>
    <recommendedName>
        <fullName evidence="3">Phage protein</fullName>
    </recommendedName>
</protein>
<proteinExistence type="predicted"/>